<gene>
    <name evidence="2" type="ORF">PSH57_11600</name>
</gene>
<keyword evidence="3" id="KW-1185">Reference proteome</keyword>
<dbReference type="EMBL" id="CP117449">
    <property type="protein sequence ID" value="WLH14888.1"/>
    <property type="molecule type" value="Genomic_DNA"/>
</dbReference>
<accession>A0ABY9GGY2</accession>
<evidence type="ECO:0000313" key="2">
    <source>
        <dbReference type="EMBL" id="WLH14888.1"/>
    </source>
</evidence>
<evidence type="ECO:0000313" key="3">
    <source>
        <dbReference type="Proteomes" id="UP001230339"/>
    </source>
</evidence>
<feature type="chain" id="PRO_5047234968" evidence="1">
    <location>
        <begin position="24"/>
        <end position="141"/>
    </location>
</feature>
<organism evidence="2 3">
    <name type="scientific">Pseudomonas hefeiensis</name>
    <dbReference type="NCBI Taxonomy" id="2738125"/>
    <lineage>
        <taxon>Bacteria</taxon>
        <taxon>Pseudomonadati</taxon>
        <taxon>Pseudomonadota</taxon>
        <taxon>Gammaproteobacteria</taxon>
        <taxon>Pseudomonadales</taxon>
        <taxon>Pseudomonadaceae</taxon>
        <taxon>Pseudomonas</taxon>
    </lineage>
</organism>
<proteinExistence type="predicted"/>
<keyword evidence="1" id="KW-0732">Signal</keyword>
<evidence type="ECO:0000256" key="1">
    <source>
        <dbReference type="SAM" id="SignalP"/>
    </source>
</evidence>
<protein>
    <submittedName>
        <fullName evidence="2">Uncharacterized protein</fullName>
    </submittedName>
</protein>
<name>A0ABY9GGY2_9PSED</name>
<dbReference type="RefSeq" id="WP_305389609.1">
    <property type="nucleotide sequence ID" value="NZ_CP117426.1"/>
</dbReference>
<reference evidence="2 3" key="1">
    <citation type="submission" date="2023-02" db="EMBL/GenBank/DDBJ databases">
        <title>Evolution of Hrp T3SS in non-pathogenic Pseudomonas fluorescens.</title>
        <authorList>
            <person name="Liao K."/>
            <person name="Wei H."/>
            <person name="Gu Y."/>
        </authorList>
    </citation>
    <scope>NUCLEOTIDE SEQUENCE [LARGE SCALE GENOMIC DNA]</scope>
    <source>
        <strain evidence="2 3">FP205</strain>
    </source>
</reference>
<dbReference type="Proteomes" id="UP001230339">
    <property type="component" value="Chromosome"/>
</dbReference>
<sequence>MNPQSSHLSLAILLFGAPWLLSACNTQLEPVSYSPDYQAFTHADGRVEWTPVACLEPSAEDNFHTDEQTYVRLLPPGCANNLTLQQMVEKRSDLIEGRTSGPTMAAPVGRAAQVYIEGYDREELHRRLAEQQAKADKQEGQ</sequence>
<feature type="signal peptide" evidence="1">
    <location>
        <begin position="1"/>
        <end position="23"/>
    </location>
</feature>